<evidence type="ECO:0000313" key="2">
    <source>
        <dbReference type="EMBL" id="KAF1982614.1"/>
    </source>
</evidence>
<name>A0A6G1GP71_9PEZI</name>
<feature type="compositionally biased region" description="Pro residues" evidence="1">
    <location>
        <begin position="16"/>
        <end position="31"/>
    </location>
</feature>
<sequence>MFKLEWRWSFLKGTNPPFPPPYPGPPPPQLLSPPNRTARIQPSISPVPNPPPPSLRPSNPAPQPQPQPLSTAPPSVKSDPSHPTPLPPPQPLRPLGAQSTSPEPLARGSGLSVARICASCVLPFCVLRLPSAGFIADAGVIGWVVVKSGGWSGGTPGWMCRYIRIMDFGES</sequence>
<feature type="compositionally biased region" description="Pro residues" evidence="1">
    <location>
        <begin position="82"/>
        <end position="92"/>
    </location>
</feature>
<accession>A0A6G1GP71</accession>
<gene>
    <name evidence="2" type="ORF">K402DRAFT_457141</name>
</gene>
<evidence type="ECO:0000256" key="1">
    <source>
        <dbReference type="SAM" id="MobiDB-lite"/>
    </source>
</evidence>
<feature type="compositionally biased region" description="Pro residues" evidence="1">
    <location>
        <begin position="45"/>
        <end position="67"/>
    </location>
</feature>
<keyword evidence="3" id="KW-1185">Reference proteome</keyword>
<feature type="region of interest" description="Disordered" evidence="1">
    <location>
        <begin position="13"/>
        <end position="107"/>
    </location>
</feature>
<dbReference type="PRINTS" id="PR01217">
    <property type="entry name" value="PRICHEXTENSN"/>
</dbReference>
<evidence type="ECO:0000313" key="3">
    <source>
        <dbReference type="Proteomes" id="UP000800041"/>
    </source>
</evidence>
<dbReference type="EMBL" id="ML977182">
    <property type="protein sequence ID" value="KAF1982614.1"/>
    <property type="molecule type" value="Genomic_DNA"/>
</dbReference>
<proteinExistence type="predicted"/>
<reference evidence="2" key="1">
    <citation type="journal article" date="2020" name="Stud. Mycol.">
        <title>101 Dothideomycetes genomes: a test case for predicting lifestyles and emergence of pathogens.</title>
        <authorList>
            <person name="Haridas S."/>
            <person name="Albert R."/>
            <person name="Binder M."/>
            <person name="Bloem J."/>
            <person name="Labutti K."/>
            <person name="Salamov A."/>
            <person name="Andreopoulos B."/>
            <person name="Baker S."/>
            <person name="Barry K."/>
            <person name="Bills G."/>
            <person name="Bluhm B."/>
            <person name="Cannon C."/>
            <person name="Castanera R."/>
            <person name="Culley D."/>
            <person name="Daum C."/>
            <person name="Ezra D."/>
            <person name="Gonzalez J."/>
            <person name="Henrissat B."/>
            <person name="Kuo A."/>
            <person name="Liang C."/>
            <person name="Lipzen A."/>
            <person name="Lutzoni F."/>
            <person name="Magnuson J."/>
            <person name="Mondo S."/>
            <person name="Nolan M."/>
            <person name="Ohm R."/>
            <person name="Pangilinan J."/>
            <person name="Park H.-J."/>
            <person name="Ramirez L."/>
            <person name="Alfaro M."/>
            <person name="Sun H."/>
            <person name="Tritt A."/>
            <person name="Yoshinaga Y."/>
            <person name="Zwiers L.-H."/>
            <person name="Turgeon B."/>
            <person name="Goodwin S."/>
            <person name="Spatafora J."/>
            <person name="Crous P."/>
            <person name="Grigoriev I."/>
        </authorList>
    </citation>
    <scope>NUCLEOTIDE SEQUENCE</scope>
    <source>
        <strain evidence="2">CBS 113979</strain>
    </source>
</reference>
<protein>
    <submittedName>
        <fullName evidence="2">Uncharacterized protein</fullName>
    </submittedName>
</protein>
<dbReference type="AlphaFoldDB" id="A0A6G1GP71"/>
<organism evidence="2 3">
    <name type="scientific">Aulographum hederae CBS 113979</name>
    <dbReference type="NCBI Taxonomy" id="1176131"/>
    <lineage>
        <taxon>Eukaryota</taxon>
        <taxon>Fungi</taxon>
        <taxon>Dikarya</taxon>
        <taxon>Ascomycota</taxon>
        <taxon>Pezizomycotina</taxon>
        <taxon>Dothideomycetes</taxon>
        <taxon>Pleosporomycetidae</taxon>
        <taxon>Aulographales</taxon>
        <taxon>Aulographaceae</taxon>
    </lineage>
</organism>
<dbReference type="Proteomes" id="UP000800041">
    <property type="component" value="Unassembled WGS sequence"/>
</dbReference>